<proteinExistence type="evidence at transcript level"/>
<reference evidence="1" key="1">
    <citation type="submission" date="2005-03" db="EMBL/GenBank/DDBJ databases">
        <authorList>
            <person name="Han Z."/>
        </authorList>
    </citation>
    <scope>NUCLEOTIDE SEQUENCE</scope>
</reference>
<accession>Q5BYX3</accession>
<dbReference type="AlphaFoldDB" id="Q5BYX3"/>
<name>Q5BYX3_SCHJA</name>
<reference evidence="1" key="2">
    <citation type="journal article" date="2006" name="PLoS Pathog.">
        <title>New perspectives on host-parasite interplay by comparative transcriptomic and proteomic analyses of Schistosoma japonicum.</title>
        <authorList>
            <person name="Liu F."/>
            <person name="Lu J."/>
            <person name="Hu W."/>
            <person name="Wang S.Y."/>
            <person name="Cui S.J."/>
            <person name="Chi M."/>
            <person name="Yan Q."/>
            <person name="Wang X.R."/>
            <person name="Song H.D."/>
            <person name="Xu X.N."/>
            <person name="Wang J.J."/>
            <person name="Zhang X.L."/>
            <person name="Zhang X."/>
            <person name="Wang Z.Q."/>
            <person name="Xue C.L."/>
            <person name="Brindley P.J."/>
            <person name="McManus D.P."/>
            <person name="Yang P.Y."/>
            <person name="Feng Z."/>
            <person name="Chen Z."/>
            <person name="Han Z.G."/>
        </authorList>
    </citation>
    <scope>NUCLEOTIDE SEQUENCE</scope>
</reference>
<organism evidence="1">
    <name type="scientific">Schistosoma japonicum</name>
    <name type="common">Blood fluke</name>
    <dbReference type="NCBI Taxonomy" id="6182"/>
    <lineage>
        <taxon>Eukaryota</taxon>
        <taxon>Metazoa</taxon>
        <taxon>Spiralia</taxon>
        <taxon>Lophotrochozoa</taxon>
        <taxon>Platyhelminthes</taxon>
        <taxon>Trematoda</taxon>
        <taxon>Digenea</taxon>
        <taxon>Strigeidida</taxon>
        <taxon>Schistosomatoidea</taxon>
        <taxon>Schistosomatidae</taxon>
        <taxon>Schistosoma</taxon>
    </lineage>
</organism>
<dbReference type="EMBL" id="AY811513">
    <property type="protein sequence ID" value="AAX27402.1"/>
    <property type="molecule type" value="mRNA"/>
</dbReference>
<sequence length="29" mass="3461">MLDIFILILVLLLVHTALLKKIHNLRLFF</sequence>
<evidence type="ECO:0000313" key="1">
    <source>
        <dbReference type="EMBL" id="AAX27402.1"/>
    </source>
</evidence>
<protein>
    <submittedName>
        <fullName evidence="1">Uncharacterized protein</fullName>
    </submittedName>
</protein>